<proteinExistence type="predicted"/>
<keyword evidence="1" id="KW-0732">Signal</keyword>
<dbReference type="PROSITE" id="PS51352">
    <property type="entry name" value="THIOREDOXIN_2"/>
    <property type="match status" value="1"/>
</dbReference>
<dbReference type="Pfam" id="PF13098">
    <property type="entry name" value="Thioredoxin_2"/>
    <property type="match status" value="2"/>
</dbReference>
<gene>
    <name evidence="3" type="ordered locus">Tgr7_2493</name>
</gene>
<dbReference type="InterPro" id="IPR013766">
    <property type="entry name" value="Thioredoxin_domain"/>
</dbReference>
<reference evidence="3 4" key="1">
    <citation type="journal article" date="2011" name="Stand. Genomic Sci.">
        <title>Complete genome sequence of 'Thioalkalivibrio sulfidophilus' HL-EbGr7.</title>
        <authorList>
            <person name="Muyzer G."/>
            <person name="Sorokin D.Y."/>
            <person name="Mavromatis K."/>
            <person name="Lapidus A."/>
            <person name="Clum A."/>
            <person name="Ivanova N."/>
            <person name="Pati A."/>
            <person name="d'Haeseleer P."/>
            <person name="Woyke T."/>
            <person name="Kyrpides N.C."/>
        </authorList>
    </citation>
    <scope>NUCLEOTIDE SEQUENCE [LARGE SCALE GENOMIC DNA]</scope>
    <source>
        <strain evidence="3 4">HL-EbGR7</strain>
    </source>
</reference>
<evidence type="ECO:0000259" key="2">
    <source>
        <dbReference type="PROSITE" id="PS51352"/>
    </source>
</evidence>
<dbReference type="InterPro" id="IPR012336">
    <property type="entry name" value="Thioredoxin-like_fold"/>
</dbReference>
<dbReference type="SUPFAM" id="SSF52833">
    <property type="entry name" value="Thioredoxin-like"/>
    <property type="match status" value="2"/>
</dbReference>
<dbReference type="AlphaFoldDB" id="B8GLL5"/>
<dbReference type="RefSeq" id="WP_012639045.1">
    <property type="nucleotide sequence ID" value="NC_011901.1"/>
</dbReference>
<evidence type="ECO:0000256" key="1">
    <source>
        <dbReference type="SAM" id="SignalP"/>
    </source>
</evidence>
<evidence type="ECO:0000313" key="4">
    <source>
        <dbReference type="Proteomes" id="UP000002383"/>
    </source>
</evidence>
<accession>B8GLL5</accession>
<protein>
    <submittedName>
        <fullName evidence="3">Thioredoxin-related protein-like protein</fullName>
    </submittedName>
</protein>
<feature type="signal peptide" evidence="1">
    <location>
        <begin position="1"/>
        <end position="28"/>
    </location>
</feature>
<feature type="domain" description="Thioredoxin" evidence="2">
    <location>
        <begin position="10"/>
        <end position="166"/>
    </location>
</feature>
<sequence precursor="true">MLRFTAPRVLGIGLLALAAALLISPVQAQTSGPVEVKHPTWFKDSLLDMPADLREAREAGKTGLMLFFGTRTCSYCHAFLENTFGRPEIVDRVQASFDVIGFEVMSDDEVVDFQGKTLWAKDFAVQERAQFTPTLAFYGEDGRLLLRMVGYVGPERFTAALDYLQDGAYEHQSLRAYLDAREAARAEPARPVIRDQALFGTAPVNLDRRGGDAQRPLLVVFERPDCDTCERLHRTVLTVPSVREGIGQFEAVQLDMSDADARVITPDGETLSPRDWAARLGLTHAPALVFFDVQGDEVLRTDTDLLVDAHGRPVDEVNPRITANVQARLDYVLEQGYLEQPQFQRWRAARARDGAGL</sequence>
<dbReference type="Proteomes" id="UP000002383">
    <property type="component" value="Chromosome"/>
</dbReference>
<evidence type="ECO:0000313" key="3">
    <source>
        <dbReference type="EMBL" id="ACL73570.1"/>
    </source>
</evidence>
<name>B8GLL5_THISH</name>
<keyword evidence="4" id="KW-1185">Reference proteome</keyword>
<dbReference type="STRING" id="396588.Tgr7_2493"/>
<organism evidence="3 4">
    <name type="scientific">Thioalkalivibrio sulfidiphilus (strain HL-EbGR7)</name>
    <dbReference type="NCBI Taxonomy" id="396588"/>
    <lineage>
        <taxon>Bacteria</taxon>
        <taxon>Pseudomonadati</taxon>
        <taxon>Pseudomonadota</taxon>
        <taxon>Gammaproteobacteria</taxon>
        <taxon>Chromatiales</taxon>
        <taxon>Ectothiorhodospiraceae</taxon>
        <taxon>Thioalkalivibrio</taxon>
    </lineage>
</organism>
<dbReference type="KEGG" id="tgr:Tgr7_2493"/>
<dbReference type="OrthoDB" id="9791630at2"/>
<dbReference type="InterPro" id="IPR036249">
    <property type="entry name" value="Thioredoxin-like_sf"/>
</dbReference>
<dbReference type="HOGENOM" id="CLU_067494_0_0_6"/>
<dbReference type="eggNOG" id="COG2143">
    <property type="taxonomic scope" value="Bacteria"/>
</dbReference>
<dbReference type="EMBL" id="CP001339">
    <property type="protein sequence ID" value="ACL73570.1"/>
    <property type="molecule type" value="Genomic_DNA"/>
</dbReference>
<dbReference type="Gene3D" id="3.40.30.10">
    <property type="entry name" value="Glutaredoxin"/>
    <property type="match status" value="2"/>
</dbReference>
<feature type="chain" id="PRO_5002870335" evidence="1">
    <location>
        <begin position="29"/>
        <end position="357"/>
    </location>
</feature>